<dbReference type="RefSeq" id="XP_009254126.1">
    <property type="nucleotide sequence ID" value="XM_009255851.1"/>
</dbReference>
<gene>
    <name evidence="1" type="ORF">FPSE_02732</name>
</gene>
<organism evidence="1 2">
    <name type="scientific">Fusarium pseudograminearum (strain CS3096)</name>
    <name type="common">Wheat and barley crown-rot fungus</name>
    <dbReference type="NCBI Taxonomy" id="1028729"/>
    <lineage>
        <taxon>Eukaryota</taxon>
        <taxon>Fungi</taxon>
        <taxon>Dikarya</taxon>
        <taxon>Ascomycota</taxon>
        <taxon>Pezizomycotina</taxon>
        <taxon>Sordariomycetes</taxon>
        <taxon>Hypocreomycetidae</taxon>
        <taxon>Hypocreales</taxon>
        <taxon>Nectriaceae</taxon>
        <taxon>Fusarium</taxon>
    </lineage>
</organism>
<comment type="caution">
    <text evidence="1">The sequence shown here is derived from an EMBL/GenBank/DDBJ whole genome shotgun (WGS) entry which is preliminary data.</text>
</comment>
<sequence>MSKSLCCAKNSGGWGTLHDWAHRGQRHMDMLACYQHTHTRHNSLQQRHHAGSEYHGFENISYNKTIRLRPCLWPRWLAFYIINTKLKVF</sequence>
<reference evidence="1 2" key="1">
    <citation type="journal article" date="2012" name="PLoS Pathog.">
        <title>Comparative pathogenomics reveals horizontally acquired novel virulence genes in fungi infecting cereal hosts.</title>
        <authorList>
            <person name="Gardiner D.M."/>
            <person name="McDonald M.C."/>
            <person name="Covarelli L."/>
            <person name="Solomon P.S."/>
            <person name="Rusu A.G."/>
            <person name="Marshall M."/>
            <person name="Kazan K."/>
            <person name="Chakraborty S."/>
            <person name="McDonald B.A."/>
            <person name="Manners J.M."/>
        </authorList>
    </citation>
    <scope>NUCLEOTIDE SEQUENCE [LARGE SCALE GENOMIC DNA]</scope>
    <source>
        <strain evidence="1 2">CS3096</strain>
    </source>
</reference>
<dbReference type="Proteomes" id="UP000007978">
    <property type="component" value="Chromosome 4"/>
</dbReference>
<dbReference type="HOGENOM" id="CLU_2454840_0_0_1"/>
<keyword evidence="2" id="KW-1185">Reference proteome</keyword>
<dbReference type="AlphaFoldDB" id="K3VSM7"/>
<name>K3VSM7_FUSPC</name>
<dbReference type="EMBL" id="AFNW01000063">
    <property type="protein sequence ID" value="EKJ77088.1"/>
    <property type="molecule type" value="Genomic_DNA"/>
</dbReference>
<proteinExistence type="predicted"/>
<dbReference type="GeneID" id="20361351"/>
<accession>K3VSM7</accession>
<protein>
    <submittedName>
        <fullName evidence="1">Uncharacterized protein</fullName>
    </submittedName>
</protein>
<evidence type="ECO:0000313" key="2">
    <source>
        <dbReference type="Proteomes" id="UP000007978"/>
    </source>
</evidence>
<evidence type="ECO:0000313" key="1">
    <source>
        <dbReference type="EMBL" id="EKJ77088.1"/>
    </source>
</evidence>
<dbReference type="KEGG" id="fpu:FPSE_02732"/>